<evidence type="ECO:0000313" key="1">
    <source>
        <dbReference type="EMBL" id="OGZ01365.1"/>
    </source>
</evidence>
<name>A0A1G2CJ08_9BACT</name>
<proteinExistence type="predicted"/>
<accession>A0A1G2CJ08</accession>
<protein>
    <submittedName>
        <fullName evidence="1">Uncharacterized protein</fullName>
    </submittedName>
</protein>
<evidence type="ECO:0000313" key="2">
    <source>
        <dbReference type="Proteomes" id="UP000178348"/>
    </source>
</evidence>
<organism evidence="1 2">
    <name type="scientific">Candidatus Liptonbacteria bacterium RIFCSPLOWO2_01_FULL_53_13</name>
    <dbReference type="NCBI Taxonomy" id="1798651"/>
    <lineage>
        <taxon>Bacteria</taxon>
        <taxon>Candidatus Liptoniibacteriota</taxon>
    </lineage>
</organism>
<gene>
    <name evidence="1" type="ORF">A2946_03520</name>
</gene>
<dbReference type="Proteomes" id="UP000178348">
    <property type="component" value="Unassembled WGS sequence"/>
</dbReference>
<reference evidence="1 2" key="1">
    <citation type="journal article" date="2016" name="Nat. Commun.">
        <title>Thousands of microbial genomes shed light on interconnected biogeochemical processes in an aquifer system.</title>
        <authorList>
            <person name="Anantharaman K."/>
            <person name="Brown C.T."/>
            <person name="Hug L.A."/>
            <person name="Sharon I."/>
            <person name="Castelle C.J."/>
            <person name="Probst A.J."/>
            <person name="Thomas B.C."/>
            <person name="Singh A."/>
            <person name="Wilkins M.J."/>
            <person name="Karaoz U."/>
            <person name="Brodie E.L."/>
            <person name="Williams K.H."/>
            <person name="Hubbard S.S."/>
            <person name="Banfield J.F."/>
        </authorList>
    </citation>
    <scope>NUCLEOTIDE SEQUENCE [LARGE SCALE GENOMIC DNA]</scope>
</reference>
<dbReference type="AlphaFoldDB" id="A0A1G2CJ08"/>
<sequence length="115" mass="13488">MAVKRRFDGKSETYTMKGMKKASKKGENGTGVLLEHIDSKLDVVVEGQHSLQNQISSNHEEFREFRREVDYKFETVFDELRIIRNDLKEKVGRDEFMALEKRLVQLEKKSSHSLK</sequence>
<comment type="caution">
    <text evidence="1">The sequence shown here is derived from an EMBL/GenBank/DDBJ whole genome shotgun (WGS) entry which is preliminary data.</text>
</comment>
<dbReference type="EMBL" id="MHLB01000040">
    <property type="protein sequence ID" value="OGZ01365.1"/>
    <property type="molecule type" value="Genomic_DNA"/>
</dbReference>